<keyword evidence="2 4" id="KW-0560">Oxidoreductase</keyword>
<evidence type="ECO:0000256" key="1">
    <source>
        <dbReference type="ARBA" id="ARBA00009986"/>
    </source>
</evidence>
<gene>
    <name evidence="6" type="ORF">H8790_00610</name>
</gene>
<organism evidence="6 7">
    <name type="scientific">Oscillibacter hominis</name>
    <dbReference type="NCBI Taxonomy" id="2763056"/>
    <lineage>
        <taxon>Bacteria</taxon>
        <taxon>Bacillati</taxon>
        <taxon>Bacillota</taxon>
        <taxon>Clostridia</taxon>
        <taxon>Eubacteriales</taxon>
        <taxon>Oscillospiraceae</taxon>
        <taxon>Oscillibacter</taxon>
    </lineage>
</organism>
<accession>A0A7G9B4W1</accession>
<dbReference type="RefSeq" id="WP_187333178.1">
    <property type="nucleotide sequence ID" value="NZ_CP060490.1"/>
</dbReference>
<evidence type="ECO:0000256" key="3">
    <source>
        <dbReference type="PROSITE-ProRule" id="PRU10007"/>
    </source>
</evidence>
<feature type="active site" evidence="3">
    <location>
        <position position="250"/>
    </location>
</feature>
<evidence type="ECO:0000259" key="5">
    <source>
        <dbReference type="Pfam" id="PF00171"/>
    </source>
</evidence>
<keyword evidence="7" id="KW-1185">Reference proteome</keyword>
<evidence type="ECO:0000256" key="4">
    <source>
        <dbReference type="RuleBase" id="RU003345"/>
    </source>
</evidence>
<dbReference type="AlphaFoldDB" id="A0A7G9B4W1"/>
<proteinExistence type="inferred from homology"/>
<name>A0A7G9B4W1_9FIRM</name>
<dbReference type="KEGG" id="ohi:H8790_00610"/>
<dbReference type="Proteomes" id="UP000515960">
    <property type="component" value="Chromosome"/>
</dbReference>
<dbReference type="Pfam" id="PF00171">
    <property type="entry name" value="Aldedh"/>
    <property type="match status" value="1"/>
</dbReference>
<dbReference type="PANTHER" id="PTHR11699">
    <property type="entry name" value="ALDEHYDE DEHYDROGENASE-RELATED"/>
    <property type="match status" value="1"/>
</dbReference>
<dbReference type="FunFam" id="3.40.605.10:FF:000007">
    <property type="entry name" value="NAD/NADP-dependent betaine aldehyde dehydrogenase"/>
    <property type="match status" value="1"/>
</dbReference>
<protein>
    <submittedName>
        <fullName evidence="6">Aldehyde dehydrogenase</fullName>
    </submittedName>
</protein>
<dbReference type="PROSITE" id="PS00687">
    <property type="entry name" value="ALDEHYDE_DEHYDR_GLU"/>
    <property type="match status" value="1"/>
</dbReference>
<dbReference type="Gene3D" id="3.40.309.10">
    <property type="entry name" value="Aldehyde Dehydrogenase, Chain A, domain 2"/>
    <property type="match status" value="1"/>
</dbReference>
<dbReference type="GO" id="GO:0016620">
    <property type="term" value="F:oxidoreductase activity, acting on the aldehyde or oxo group of donors, NAD or NADP as acceptor"/>
    <property type="evidence" value="ECO:0007669"/>
    <property type="project" value="InterPro"/>
</dbReference>
<dbReference type="InterPro" id="IPR016161">
    <property type="entry name" value="Ald_DH/histidinol_DH"/>
</dbReference>
<evidence type="ECO:0000313" key="7">
    <source>
        <dbReference type="Proteomes" id="UP000515960"/>
    </source>
</evidence>
<dbReference type="InterPro" id="IPR029510">
    <property type="entry name" value="Ald_DH_CS_GLU"/>
</dbReference>
<dbReference type="InterPro" id="IPR016162">
    <property type="entry name" value="Ald_DH_N"/>
</dbReference>
<comment type="similarity">
    <text evidence="1 4">Belongs to the aldehyde dehydrogenase family.</text>
</comment>
<dbReference type="EMBL" id="CP060490">
    <property type="protein sequence ID" value="QNL44592.1"/>
    <property type="molecule type" value="Genomic_DNA"/>
</dbReference>
<dbReference type="Gene3D" id="3.40.605.10">
    <property type="entry name" value="Aldehyde Dehydrogenase, Chain A, domain 1"/>
    <property type="match status" value="1"/>
</dbReference>
<evidence type="ECO:0000313" key="6">
    <source>
        <dbReference type="EMBL" id="QNL44592.1"/>
    </source>
</evidence>
<dbReference type="InterPro" id="IPR016163">
    <property type="entry name" value="Ald_DH_C"/>
</dbReference>
<feature type="domain" description="Aldehyde dehydrogenase" evidence="5">
    <location>
        <begin position="11"/>
        <end position="471"/>
    </location>
</feature>
<reference evidence="6 7" key="1">
    <citation type="submission" date="2020-08" db="EMBL/GenBank/DDBJ databases">
        <authorList>
            <person name="Liu C."/>
            <person name="Sun Q."/>
        </authorList>
    </citation>
    <scope>NUCLEOTIDE SEQUENCE [LARGE SCALE GENOMIC DNA]</scope>
    <source>
        <strain evidence="6 7">NSJ-62</strain>
    </source>
</reference>
<sequence>MKMIIGGQKVDSSDGKTMNVINPATQEVIDTVPMATREDVDRALDNAVRGFHEWSAVPLWRRIEIARNFVDLWVENADELTDYLIRECGKPYKASKREIEFYTKQFFEEYIEAARFVGGETVPVANRVNTENHLIATVREPLGVFVGFLPFNYPASQVPHKAMAPLLMGNSVILKPSSETPLAQIRMVELFLEAGVPANAIQIVTGSGSKIGPWLSGDPRVAMVSLTGSTEVGIEIAKEAAKHLAHVQLELGGNDPLVILPECDLDYAVEESVTGRSLINAGQACCSTKRFVVPNSLKEEYLRKLIAAVKDKKVGDPASEETEVGPVISVAKAEEAVGHIRHTVEQGGKLLLGGGRSGAFVDVTVMDVPKTADTAKDLELFAPVYTVIGYDTLDEALEIANQTCYGLSSGVIGNNPQEMLYVAKRLQAGACIVNGNSDMRTFDQQFGGYKMTGIGREGARITLEECSQVKTLVFKNLYQ</sequence>
<dbReference type="SUPFAM" id="SSF53720">
    <property type="entry name" value="ALDH-like"/>
    <property type="match status" value="1"/>
</dbReference>
<dbReference type="InterPro" id="IPR015590">
    <property type="entry name" value="Aldehyde_DH_dom"/>
</dbReference>
<evidence type="ECO:0000256" key="2">
    <source>
        <dbReference type="ARBA" id="ARBA00023002"/>
    </source>
</evidence>